<dbReference type="WBParaSite" id="MBELARI_LOCUS13847">
    <property type="protein sequence ID" value="MBELARI_LOCUS13847"/>
    <property type="gene ID" value="MBELARI_LOCUS13847"/>
</dbReference>
<evidence type="ECO:0000313" key="4">
    <source>
        <dbReference type="WBParaSite" id="MBELARI_LOCUS13847"/>
    </source>
</evidence>
<keyword evidence="1" id="KW-1133">Transmembrane helix</keyword>
<name>A0AAF3EIN7_9BILA</name>
<dbReference type="Proteomes" id="UP000887575">
    <property type="component" value="Unassembled WGS sequence"/>
</dbReference>
<reference evidence="3 4" key="1">
    <citation type="submission" date="2024-02" db="UniProtKB">
        <authorList>
            <consortium name="WormBaseParasite"/>
        </authorList>
    </citation>
    <scope>IDENTIFICATION</scope>
</reference>
<organism evidence="2 4">
    <name type="scientific">Mesorhabditis belari</name>
    <dbReference type="NCBI Taxonomy" id="2138241"/>
    <lineage>
        <taxon>Eukaryota</taxon>
        <taxon>Metazoa</taxon>
        <taxon>Ecdysozoa</taxon>
        <taxon>Nematoda</taxon>
        <taxon>Chromadorea</taxon>
        <taxon>Rhabditida</taxon>
        <taxon>Rhabditina</taxon>
        <taxon>Rhabditomorpha</taxon>
        <taxon>Rhabditoidea</taxon>
        <taxon>Rhabditidae</taxon>
        <taxon>Mesorhabditinae</taxon>
        <taxon>Mesorhabditis</taxon>
    </lineage>
</organism>
<accession>A0AAF3EIN7</accession>
<evidence type="ECO:0000313" key="2">
    <source>
        <dbReference type="Proteomes" id="UP000887575"/>
    </source>
</evidence>
<evidence type="ECO:0000256" key="1">
    <source>
        <dbReference type="SAM" id="Phobius"/>
    </source>
</evidence>
<keyword evidence="1" id="KW-0472">Membrane</keyword>
<dbReference type="WBParaSite" id="MBELARI_LOCUS12951">
    <property type="protein sequence ID" value="MBELARI_LOCUS12951"/>
    <property type="gene ID" value="MBELARI_LOCUS12951"/>
</dbReference>
<protein>
    <submittedName>
        <fullName evidence="3 4">Uncharacterized protein</fullName>
    </submittedName>
</protein>
<keyword evidence="2" id="KW-1185">Reference proteome</keyword>
<dbReference type="AlphaFoldDB" id="A0AAF3EIN7"/>
<evidence type="ECO:0000313" key="3">
    <source>
        <dbReference type="WBParaSite" id="MBELARI_LOCUS12951"/>
    </source>
</evidence>
<sequence>MTSLAPLCTFGFESITLVMILNGRPLNSCPDLLKLLILTLATWMMLCFSVYSGRALRQTISFEHTKRELEQTTC</sequence>
<feature type="transmembrane region" description="Helical" evidence="1">
    <location>
        <begin position="32"/>
        <end position="51"/>
    </location>
</feature>
<keyword evidence="1" id="KW-0812">Transmembrane</keyword>
<proteinExistence type="predicted"/>